<name>A0A7L5BRF2_9HYPH</name>
<keyword evidence="3" id="KW-0614">Plasmid</keyword>
<feature type="compositionally biased region" description="Polar residues" evidence="1">
    <location>
        <begin position="74"/>
        <end position="90"/>
    </location>
</feature>
<dbReference type="Proteomes" id="UP000464865">
    <property type="component" value="Plasmid p5"/>
</dbReference>
<sequence length="120" mass="13030">MPFFLVTHRSLVEADSEQAAAVKALDKIESSRKLEFEVKFDETTITCVMLDRALEEMDSSSPEGQALHQEPLAGTTNAGQSPDENSSRTTIPERPNARTTTMVAAFLGGLVLATFMLAVL</sequence>
<reference evidence="3 4" key="1">
    <citation type="submission" date="2020-02" db="EMBL/GenBank/DDBJ databases">
        <title>Plant-Promoting Endophytic Bacterium Rhizobium oryzihabitans sp. nov., Isolated from the Root of Rice.</title>
        <authorList>
            <person name="zhao J."/>
            <person name="Zhang G."/>
        </authorList>
    </citation>
    <scope>NUCLEOTIDE SEQUENCE [LARGE SCALE GENOMIC DNA]</scope>
    <source>
        <strain evidence="3 4">M15</strain>
        <plasmid evidence="3 4">p5</plasmid>
    </source>
</reference>
<keyword evidence="2" id="KW-1133">Transmembrane helix</keyword>
<keyword evidence="2" id="KW-0472">Membrane</keyword>
<feature type="transmembrane region" description="Helical" evidence="2">
    <location>
        <begin position="101"/>
        <end position="119"/>
    </location>
</feature>
<feature type="region of interest" description="Disordered" evidence="1">
    <location>
        <begin position="56"/>
        <end position="98"/>
    </location>
</feature>
<gene>
    <name evidence="3" type="ORF">G3A56_26390</name>
</gene>
<evidence type="ECO:0000256" key="2">
    <source>
        <dbReference type="SAM" id="Phobius"/>
    </source>
</evidence>
<geneLocation type="plasmid" evidence="3 4">
    <name>p5</name>
</geneLocation>
<protein>
    <submittedName>
        <fullName evidence="3">Uncharacterized protein</fullName>
    </submittedName>
</protein>
<organism evidence="3 4">
    <name type="scientific">Rhizobium oryzihabitans</name>
    <dbReference type="NCBI Taxonomy" id="2267833"/>
    <lineage>
        <taxon>Bacteria</taxon>
        <taxon>Pseudomonadati</taxon>
        <taxon>Pseudomonadota</taxon>
        <taxon>Alphaproteobacteria</taxon>
        <taxon>Hyphomicrobiales</taxon>
        <taxon>Rhizobiaceae</taxon>
        <taxon>Rhizobium/Agrobacterium group</taxon>
        <taxon>Rhizobium</taxon>
    </lineage>
</organism>
<evidence type="ECO:0000313" key="3">
    <source>
        <dbReference type="EMBL" id="QIB41351.1"/>
    </source>
</evidence>
<dbReference type="EMBL" id="CP048637">
    <property type="protein sequence ID" value="QIB41351.1"/>
    <property type="molecule type" value="Genomic_DNA"/>
</dbReference>
<evidence type="ECO:0000313" key="4">
    <source>
        <dbReference type="Proteomes" id="UP000464865"/>
    </source>
</evidence>
<keyword evidence="2" id="KW-0812">Transmembrane</keyword>
<dbReference type="RefSeq" id="WP_003501174.1">
    <property type="nucleotide sequence ID" value="NZ_CP048637.1"/>
</dbReference>
<proteinExistence type="predicted"/>
<dbReference type="KEGG" id="roy:G3A56_26390"/>
<keyword evidence="4" id="KW-1185">Reference proteome</keyword>
<evidence type="ECO:0000256" key="1">
    <source>
        <dbReference type="SAM" id="MobiDB-lite"/>
    </source>
</evidence>
<dbReference type="AlphaFoldDB" id="A0A7L5BRF2"/>
<accession>A0A7L5BRF2</accession>